<feature type="compositionally biased region" description="Acidic residues" evidence="1">
    <location>
        <begin position="388"/>
        <end position="409"/>
    </location>
</feature>
<protein>
    <submittedName>
        <fullName evidence="2">Uncharacterized protein</fullName>
    </submittedName>
</protein>
<feature type="region of interest" description="Disordered" evidence="1">
    <location>
        <begin position="368"/>
        <end position="430"/>
    </location>
</feature>
<proteinExistence type="predicted"/>
<dbReference type="Proteomes" id="UP000717996">
    <property type="component" value="Unassembled WGS sequence"/>
</dbReference>
<feature type="compositionally biased region" description="Acidic residues" evidence="1">
    <location>
        <begin position="368"/>
        <end position="377"/>
    </location>
</feature>
<feature type="region of interest" description="Disordered" evidence="1">
    <location>
        <begin position="1"/>
        <end position="24"/>
    </location>
</feature>
<evidence type="ECO:0000256" key="1">
    <source>
        <dbReference type="SAM" id="MobiDB-lite"/>
    </source>
</evidence>
<accession>A0A9P6Y9T0</accession>
<evidence type="ECO:0000313" key="2">
    <source>
        <dbReference type="EMBL" id="KAG1542817.1"/>
    </source>
</evidence>
<name>A0A9P6Y9T0_RHIOR</name>
<comment type="caution">
    <text evidence="2">The sequence shown here is derived from an EMBL/GenBank/DDBJ whole genome shotgun (WGS) entry which is preliminary data.</text>
</comment>
<dbReference type="EMBL" id="JAANIT010001013">
    <property type="protein sequence ID" value="KAG1542817.1"/>
    <property type="molecule type" value="Genomic_DNA"/>
</dbReference>
<dbReference type="OrthoDB" id="2287167at2759"/>
<organism evidence="2 3">
    <name type="scientific">Rhizopus oryzae</name>
    <name type="common">Mucormycosis agent</name>
    <name type="synonym">Rhizopus arrhizus var. delemar</name>
    <dbReference type="NCBI Taxonomy" id="64495"/>
    <lineage>
        <taxon>Eukaryota</taxon>
        <taxon>Fungi</taxon>
        <taxon>Fungi incertae sedis</taxon>
        <taxon>Mucoromycota</taxon>
        <taxon>Mucoromycotina</taxon>
        <taxon>Mucoromycetes</taxon>
        <taxon>Mucorales</taxon>
        <taxon>Mucorineae</taxon>
        <taxon>Rhizopodaceae</taxon>
        <taxon>Rhizopus</taxon>
    </lineage>
</organism>
<reference evidence="2" key="1">
    <citation type="journal article" date="2020" name="Microb. Genom.">
        <title>Genetic diversity of clinical and environmental Mucorales isolates obtained from an investigation of mucormycosis cases among solid organ transplant recipients.</title>
        <authorList>
            <person name="Nguyen M.H."/>
            <person name="Kaul D."/>
            <person name="Muto C."/>
            <person name="Cheng S.J."/>
            <person name="Richter R.A."/>
            <person name="Bruno V.M."/>
            <person name="Liu G."/>
            <person name="Beyhan S."/>
            <person name="Sundermann A.J."/>
            <person name="Mounaud S."/>
            <person name="Pasculle A.W."/>
            <person name="Nierman W.C."/>
            <person name="Driscoll E."/>
            <person name="Cumbie R."/>
            <person name="Clancy C.J."/>
            <person name="Dupont C.L."/>
        </authorList>
    </citation>
    <scope>NUCLEOTIDE SEQUENCE</scope>
    <source>
        <strain evidence="2">GL16</strain>
    </source>
</reference>
<dbReference type="AlphaFoldDB" id="A0A9P6Y9T0"/>
<sequence>MLHGELANQNTPPPSLEGIHNTRSQATSGQDSATLWQTFTAYFTVIRGFSIRSTEKNSIAFEMPEAVLPATFLKALAAHFPTAIGVVPVKQGDHHGAIVTFDTVEAQAKAYSIGIQVGSLTIIGTQTLSSDNSIYRISLDRLPILRPEKLTPLLRQMLESYGKVLHVGLLLDPATNLFFGKGFALLDTSTTEGSTFRELSHEMYLNNQHLVFASWRGVSSRPATDVKVHNSYLKIAQNKGIIKLGLSNPAWIPYPIEGATSAQAGYSNEMQQSKSVTSTIDNTASLEIKEFPDETAVSEKHQDHVKSLPIQAKTQDMHYVDNTTNVSVSYTAIPKIHSINANQSTSTHENNHNIMKQLNGLAIKDLDNSEEDTESDSDYQSSAGDQSEVTESDTEEYGSDDEMDLDEEVCIFQEEARVAQNNPNPSSDQL</sequence>
<evidence type="ECO:0000313" key="3">
    <source>
        <dbReference type="Proteomes" id="UP000717996"/>
    </source>
</evidence>
<feature type="compositionally biased region" description="Polar residues" evidence="1">
    <location>
        <begin position="419"/>
        <end position="430"/>
    </location>
</feature>
<gene>
    <name evidence="2" type="ORF">G6F51_007049</name>
</gene>